<feature type="compositionally biased region" description="Basic and acidic residues" evidence="1">
    <location>
        <begin position="1"/>
        <end position="24"/>
    </location>
</feature>
<dbReference type="InterPro" id="IPR035284">
    <property type="entry name" value="DUF5428"/>
</dbReference>
<proteinExistence type="predicted"/>
<organism evidence="2">
    <name type="scientific">Beet black scorch virus</name>
    <dbReference type="NCBI Taxonomy" id="196375"/>
    <lineage>
        <taxon>Viruses</taxon>
        <taxon>Riboviria</taxon>
        <taxon>Orthornavirae</taxon>
        <taxon>Kitrinoviricota</taxon>
        <taxon>Tolucaviricetes</taxon>
        <taxon>Tolivirales</taxon>
        <taxon>Tombusviridae</taxon>
        <taxon>Procedovirinae</taxon>
        <taxon>Betanecrovirus</taxon>
        <taxon>Betanecrovirus betae</taxon>
    </lineage>
</organism>
<accession>A0A4D6DR94</accession>
<dbReference type="EMBL" id="MH705132">
    <property type="protein sequence ID" value="QBZ68825.1"/>
    <property type="molecule type" value="Genomic_RNA"/>
</dbReference>
<protein>
    <submittedName>
        <fullName evidence="2">7k protein A</fullName>
    </submittedName>
</protein>
<evidence type="ECO:0000256" key="1">
    <source>
        <dbReference type="SAM" id="MobiDB-lite"/>
    </source>
</evidence>
<sequence>MEQQRSEQRRERRVRSRSEDRKSMSDVGQSAVNREADVKKDMGPSVSMTVVGENVEFTQHFHS</sequence>
<feature type="region of interest" description="Disordered" evidence="1">
    <location>
        <begin position="1"/>
        <end position="45"/>
    </location>
</feature>
<dbReference type="Pfam" id="PF17493">
    <property type="entry name" value="DUF5428"/>
    <property type="match status" value="1"/>
</dbReference>
<reference evidence="2" key="1">
    <citation type="submission" date="2018-07" db="EMBL/GenBank/DDBJ databases">
        <authorList>
            <person name="Farzadfar S."/>
            <person name="Pourrahim R."/>
        </authorList>
    </citation>
    <scope>NUCLEOTIDE SEQUENCE</scope>
    <source>
        <strain evidence="2">IRN.Kh111</strain>
    </source>
</reference>
<evidence type="ECO:0000313" key="2">
    <source>
        <dbReference type="EMBL" id="QBZ68825.1"/>
    </source>
</evidence>
<name>A0A4D6DR94_9TOMB</name>